<dbReference type="GO" id="GO:0071816">
    <property type="term" value="P:tail-anchored membrane protein insertion into ER membrane"/>
    <property type="evidence" value="ECO:0007669"/>
    <property type="project" value="InterPro"/>
</dbReference>
<keyword evidence="6 7" id="KW-0472">Membrane</keyword>
<reference evidence="8" key="1">
    <citation type="submission" date="2022-07" db="EMBL/GenBank/DDBJ databases">
        <title>Phylogenomic reconstructions and comparative analyses of Kickxellomycotina fungi.</title>
        <authorList>
            <person name="Reynolds N.K."/>
            <person name="Stajich J.E."/>
            <person name="Barry K."/>
            <person name="Grigoriev I.V."/>
            <person name="Crous P."/>
            <person name="Smith M.E."/>
        </authorList>
    </citation>
    <scope>NUCLEOTIDE SEQUENCE</scope>
    <source>
        <strain evidence="8">BCRC 34489</strain>
    </source>
</reference>
<keyword evidence="5 7" id="KW-1133">Transmembrane helix</keyword>
<dbReference type="GO" id="GO:0005789">
    <property type="term" value="C:endoplasmic reticulum membrane"/>
    <property type="evidence" value="ECO:0007669"/>
    <property type="project" value="UniProtKB-SubCell"/>
</dbReference>
<evidence type="ECO:0000256" key="7">
    <source>
        <dbReference type="SAM" id="Phobius"/>
    </source>
</evidence>
<protein>
    <submittedName>
        <fullName evidence="8">GET complex subunit get1</fullName>
    </submittedName>
</protein>
<evidence type="ECO:0000256" key="1">
    <source>
        <dbReference type="ARBA" id="ARBA00004477"/>
    </source>
</evidence>
<evidence type="ECO:0000313" key="8">
    <source>
        <dbReference type="EMBL" id="KAJ2786726.1"/>
    </source>
</evidence>
<proteinExistence type="inferred from homology"/>
<organism evidence="8 9">
    <name type="scientific">Coemansia interrupta</name>
    <dbReference type="NCBI Taxonomy" id="1126814"/>
    <lineage>
        <taxon>Eukaryota</taxon>
        <taxon>Fungi</taxon>
        <taxon>Fungi incertae sedis</taxon>
        <taxon>Zoopagomycota</taxon>
        <taxon>Kickxellomycotina</taxon>
        <taxon>Kickxellomycetes</taxon>
        <taxon>Kickxellales</taxon>
        <taxon>Kickxellaceae</taxon>
        <taxon>Coemansia</taxon>
    </lineage>
</organism>
<dbReference type="PANTHER" id="PTHR42650">
    <property type="entry name" value="TAIL-ANCHORED PROTEIN INSERTION RECEPTOR WRB"/>
    <property type="match status" value="1"/>
</dbReference>
<evidence type="ECO:0000256" key="4">
    <source>
        <dbReference type="ARBA" id="ARBA00022824"/>
    </source>
</evidence>
<feature type="transmembrane region" description="Helical" evidence="7">
    <location>
        <begin position="6"/>
        <end position="34"/>
    </location>
</feature>
<comment type="caution">
    <text evidence="8">The sequence shown here is derived from an EMBL/GenBank/DDBJ whole genome shotgun (WGS) entry which is preliminary data.</text>
</comment>
<dbReference type="PANTHER" id="PTHR42650:SF1">
    <property type="entry name" value="GUIDED ENTRY OF TAIL-ANCHORED PROTEINS FACTOR 1"/>
    <property type="match status" value="1"/>
</dbReference>
<evidence type="ECO:0000313" key="9">
    <source>
        <dbReference type="Proteomes" id="UP001140172"/>
    </source>
</evidence>
<dbReference type="Gene3D" id="1.10.287.660">
    <property type="entry name" value="Helix hairpin bin"/>
    <property type="match status" value="1"/>
</dbReference>
<evidence type="ECO:0000256" key="2">
    <source>
        <dbReference type="ARBA" id="ARBA00010799"/>
    </source>
</evidence>
<sequence>MPASFLLIAVFVVELLSTVLDAVGYSVIAAMLWGTYSRLSNNKKAQERVQLRETITHLRSELRTISSVDQFAKWAKMRRKLDAVSASFERVSGDLAIERTAFELYVNLVLRVAVYGSRAVIGVYNYRVAVFYVPANWFYPVLWTLSLPSAPMGSVSVAVWAFACNRVCKRGMAIFNRVLRPVDAAGEQQAAQAAAHGAAAVQAM</sequence>
<keyword evidence="9" id="KW-1185">Reference proteome</keyword>
<feature type="transmembrane region" description="Helical" evidence="7">
    <location>
        <begin position="137"/>
        <end position="163"/>
    </location>
</feature>
<evidence type="ECO:0000256" key="3">
    <source>
        <dbReference type="ARBA" id="ARBA00022692"/>
    </source>
</evidence>
<gene>
    <name evidence="8" type="primary">GET1</name>
    <name evidence="8" type="ORF">GGI15_001304</name>
</gene>
<name>A0A9W8LP12_9FUNG</name>
<dbReference type="AlphaFoldDB" id="A0A9W8LP12"/>
<dbReference type="InterPro" id="IPR029012">
    <property type="entry name" value="Helix_hairpin_bin_sf"/>
</dbReference>
<accession>A0A9W8LP12</accession>
<keyword evidence="3 7" id="KW-0812">Transmembrane</keyword>
<dbReference type="Proteomes" id="UP001140172">
    <property type="component" value="Unassembled WGS sequence"/>
</dbReference>
<dbReference type="GO" id="GO:0043529">
    <property type="term" value="C:GET complex"/>
    <property type="evidence" value="ECO:0007669"/>
    <property type="project" value="TreeGrafter"/>
</dbReference>
<feature type="transmembrane region" description="Helical" evidence="7">
    <location>
        <begin position="104"/>
        <end position="125"/>
    </location>
</feature>
<comment type="subcellular location">
    <subcellularLocation>
        <location evidence="1">Endoplasmic reticulum membrane</location>
        <topology evidence="1">Multi-pass membrane protein</topology>
    </subcellularLocation>
</comment>
<dbReference type="GO" id="GO:0043495">
    <property type="term" value="F:protein-membrane adaptor activity"/>
    <property type="evidence" value="ECO:0007669"/>
    <property type="project" value="TreeGrafter"/>
</dbReference>
<dbReference type="InterPro" id="IPR028945">
    <property type="entry name" value="Get1"/>
</dbReference>
<evidence type="ECO:0000256" key="5">
    <source>
        <dbReference type="ARBA" id="ARBA00022989"/>
    </source>
</evidence>
<evidence type="ECO:0000256" key="6">
    <source>
        <dbReference type="ARBA" id="ARBA00023136"/>
    </source>
</evidence>
<keyword evidence="4" id="KW-0256">Endoplasmic reticulum</keyword>
<dbReference type="OrthoDB" id="69461at2759"/>
<dbReference type="Pfam" id="PF04420">
    <property type="entry name" value="CHD5"/>
    <property type="match status" value="1"/>
</dbReference>
<comment type="similarity">
    <text evidence="2">Belongs to the WRB/GET1 family.</text>
</comment>
<dbReference type="EMBL" id="JANBUM010000047">
    <property type="protein sequence ID" value="KAJ2786726.1"/>
    <property type="molecule type" value="Genomic_DNA"/>
</dbReference>